<evidence type="ECO:0000313" key="3">
    <source>
        <dbReference type="Proteomes" id="UP000823933"/>
    </source>
</evidence>
<feature type="domain" description="Toprim" evidence="1">
    <location>
        <begin position="10"/>
        <end position="105"/>
    </location>
</feature>
<dbReference type="AlphaFoldDB" id="A0A9D1QB89"/>
<dbReference type="SMART" id="SM00493">
    <property type="entry name" value="TOPRIM"/>
    <property type="match status" value="1"/>
</dbReference>
<dbReference type="Gene3D" id="3.40.1360.10">
    <property type="match status" value="1"/>
</dbReference>
<dbReference type="GO" id="GO:0043822">
    <property type="term" value="F:ribonuclease M5 activity"/>
    <property type="evidence" value="ECO:0007669"/>
    <property type="project" value="TreeGrafter"/>
</dbReference>
<dbReference type="PANTHER" id="PTHR39156">
    <property type="entry name" value="RIBONUCLEASE M5"/>
    <property type="match status" value="1"/>
</dbReference>
<dbReference type="Pfam" id="PF13331">
    <property type="entry name" value="DUF4093"/>
    <property type="match status" value="1"/>
</dbReference>
<protein>
    <submittedName>
        <fullName evidence="2">DUF4093 domain-containing protein</fullName>
    </submittedName>
</protein>
<name>A0A9D1QB89_9FIRM</name>
<dbReference type="Pfam" id="PF01751">
    <property type="entry name" value="Toprim"/>
    <property type="match status" value="1"/>
</dbReference>
<sequence>MSAPERIHTSRVLVVEGKYDAARLARLTDAMILPTGGFAIFSDKKRQRLLKELAVQNGLILLTDSDRAGFQIRTYITNLVGAEHVAQAYVPALPGKERRKAAPGKEGLLGVEGVPDEIVRQNLLDALGPEAGAAPPLAAAAGRPVTYGDLYDWGLSGTAGAAERKYRLLAALGLPPRLSKKEMLEVFNRLYTFEQLDKLVRAVTNQETPQ</sequence>
<accession>A0A9D1QB89</accession>
<dbReference type="GO" id="GO:0006364">
    <property type="term" value="P:rRNA processing"/>
    <property type="evidence" value="ECO:0007669"/>
    <property type="project" value="TreeGrafter"/>
</dbReference>
<reference evidence="2" key="1">
    <citation type="journal article" date="2021" name="PeerJ">
        <title>Extensive microbial diversity within the chicken gut microbiome revealed by metagenomics and culture.</title>
        <authorList>
            <person name="Gilroy R."/>
            <person name="Ravi A."/>
            <person name="Getino M."/>
            <person name="Pursley I."/>
            <person name="Horton D.L."/>
            <person name="Alikhan N.F."/>
            <person name="Baker D."/>
            <person name="Gharbi K."/>
            <person name="Hall N."/>
            <person name="Watson M."/>
            <person name="Adriaenssens E.M."/>
            <person name="Foster-Nyarko E."/>
            <person name="Jarju S."/>
            <person name="Secka A."/>
            <person name="Antonio M."/>
            <person name="Oren A."/>
            <person name="Chaudhuri R.R."/>
            <person name="La Ragione R."/>
            <person name="Hildebrand F."/>
            <person name="Pallen M.J."/>
        </authorList>
    </citation>
    <scope>NUCLEOTIDE SEQUENCE</scope>
    <source>
        <strain evidence="2">ChiHcolR34-3080</strain>
    </source>
</reference>
<gene>
    <name evidence="2" type="ORF">H9890_08030</name>
</gene>
<dbReference type="InterPro" id="IPR025156">
    <property type="entry name" value="RNase_M5_C"/>
</dbReference>
<dbReference type="SUPFAM" id="SSF110455">
    <property type="entry name" value="Toprim domain"/>
    <property type="match status" value="1"/>
</dbReference>
<dbReference type="Proteomes" id="UP000823933">
    <property type="component" value="Unassembled WGS sequence"/>
</dbReference>
<evidence type="ECO:0000259" key="1">
    <source>
        <dbReference type="PROSITE" id="PS50880"/>
    </source>
</evidence>
<proteinExistence type="predicted"/>
<comment type="caution">
    <text evidence="2">The sequence shown here is derived from an EMBL/GenBank/DDBJ whole genome shotgun (WGS) entry which is preliminary data.</text>
</comment>
<dbReference type="EMBL" id="DXHQ01000094">
    <property type="protein sequence ID" value="HIW09328.1"/>
    <property type="molecule type" value="Genomic_DNA"/>
</dbReference>
<dbReference type="PANTHER" id="PTHR39156:SF1">
    <property type="entry name" value="RIBONUCLEASE M5"/>
    <property type="match status" value="1"/>
</dbReference>
<evidence type="ECO:0000313" key="2">
    <source>
        <dbReference type="EMBL" id="HIW09328.1"/>
    </source>
</evidence>
<dbReference type="PROSITE" id="PS50880">
    <property type="entry name" value="TOPRIM"/>
    <property type="match status" value="1"/>
</dbReference>
<reference evidence="2" key="2">
    <citation type="submission" date="2021-04" db="EMBL/GenBank/DDBJ databases">
        <authorList>
            <person name="Gilroy R."/>
        </authorList>
    </citation>
    <scope>NUCLEOTIDE SEQUENCE</scope>
    <source>
        <strain evidence="2">ChiHcolR34-3080</strain>
    </source>
</reference>
<dbReference type="InterPro" id="IPR006171">
    <property type="entry name" value="TOPRIM_dom"/>
</dbReference>
<organism evidence="2 3">
    <name type="scientific">Candidatus Faecalibacterium intestinigallinarum</name>
    <dbReference type="NCBI Taxonomy" id="2838581"/>
    <lineage>
        <taxon>Bacteria</taxon>
        <taxon>Bacillati</taxon>
        <taxon>Bacillota</taxon>
        <taxon>Clostridia</taxon>
        <taxon>Eubacteriales</taxon>
        <taxon>Oscillospiraceae</taxon>
        <taxon>Faecalibacterium</taxon>
    </lineage>
</organism>